<dbReference type="Gene3D" id="1.10.287.1260">
    <property type="match status" value="1"/>
</dbReference>
<feature type="compositionally biased region" description="Low complexity" evidence="7">
    <location>
        <begin position="52"/>
        <end position="62"/>
    </location>
</feature>
<evidence type="ECO:0000256" key="8">
    <source>
        <dbReference type="SAM" id="Phobius"/>
    </source>
</evidence>
<feature type="domain" description="Mechanosensitive ion channel MscS" evidence="9">
    <location>
        <begin position="715"/>
        <end position="780"/>
    </location>
</feature>
<dbReference type="Gene3D" id="2.30.30.60">
    <property type="match status" value="1"/>
</dbReference>
<feature type="transmembrane region" description="Helical" evidence="8">
    <location>
        <begin position="700"/>
        <end position="726"/>
    </location>
</feature>
<evidence type="ECO:0000256" key="1">
    <source>
        <dbReference type="ARBA" id="ARBA00004651"/>
    </source>
</evidence>
<comment type="similarity">
    <text evidence="2">Belongs to the MscS (TC 1.A.23) family.</text>
</comment>
<dbReference type="EMBL" id="NIOF01000016">
    <property type="protein sequence ID" value="OWQ84420.1"/>
    <property type="molecule type" value="Genomic_DNA"/>
</dbReference>
<dbReference type="SUPFAM" id="SSF82861">
    <property type="entry name" value="Mechanosensitive channel protein MscS (YggB), transmembrane region"/>
    <property type="match status" value="1"/>
</dbReference>
<dbReference type="InterPro" id="IPR006685">
    <property type="entry name" value="MscS_channel_2nd"/>
</dbReference>
<dbReference type="InterPro" id="IPR011066">
    <property type="entry name" value="MscS_channel_C_sf"/>
</dbReference>
<dbReference type="PANTHER" id="PTHR30347">
    <property type="entry name" value="POTASSIUM CHANNEL RELATED"/>
    <property type="match status" value="1"/>
</dbReference>
<keyword evidence="4 8" id="KW-0812">Transmembrane</keyword>
<feature type="transmembrane region" description="Helical" evidence="8">
    <location>
        <begin position="493"/>
        <end position="514"/>
    </location>
</feature>
<dbReference type="AlphaFoldDB" id="A0A246IW32"/>
<dbReference type="GO" id="GO:0005886">
    <property type="term" value="C:plasma membrane"/>
    <property type="evidence" value="ECO:0007669"/>
    <property type="project" value="UniProtKB-SubCell"/>
</dbReference>
<feature type="region of interest" description="Disordered" evidence="7">
    <location>
        <begin position="1"/>
        <end position="62"/>
    </location>
</feature>
<dbReference type="Pfam" id="PF00924">
    <property type="entry name" value="MS_channel_2nd"/>
    <property type="match status" value="1"/>
</dbReference>
<keyword evidence="12" id="KW-1185">Reference proteome</keyword>
<dbReference type="Gene3D" id="3.30.70.100">
    <property type="match status" value="1"/>
</dbReference>
<evidence type="ECO:0000313" key="11">
    <source>
        <dbReference type="EMBL" id="OWQ84420.1"/>
    </source>
</evidence>
<feature type="transmembrane region" description="Helical" evidence="8">
    <location>
        <begin position="630"/>
        <end position="652"/>
    </location>
</feature>
<name>A0A246IW32_9BURK</name>
<accession>A0A246IW32</accession>
<feature type="transmembrane region" description="Helical" evidence="8">
    <location>
        <begin position="673"/>
        <end position="694"/>
    </location>
</feature>
<evidence type="ECO:0000256" key="4">
    <source>
        <dbReference type="ARBA" id="ARBA00022692"/>
    </source>
</evidence>
<dbReference type="GO" id="GO:0008381">
    <property type="term" value="F:mechanosensitive monoatomic ion channel activity"/>
    <property type="evidence" value="ECO:0007669"/>
    <property type="project" value="UniProtKB-ARBA"/>
</dbReference>
<dbReference type="InterPro" id="IPR010920">
    <property type="entry name" value="LSM_dom_sf"/>
</dbReference>
<organism evidence="11 12">
    <name type="scientific">Roseateles aquatilis</name>
    <dbReference type="NCBI Taxonomy" id="431061"/>
    <lineage>
        <taxon>Bacteria</taxon>
        <taxon>Pseudomonadati</taxon>
        <taxon>Pseudomonadota</taxon>
        <taxon>Betaproteobacteria</taxon>
        <taxon>Burkholderiales</taxon>
        <taxon>Sphaerotilaceae</taxon>
        <taxon>Roseateles</taxon>
    </lineage>
</organism>
<reference evidence="11 12" key="1">
    <citation type="journal article" date="2008" name="Int. J. Syst. Evol. Microbiol.">
        <title>Description of Roseateles aquatilis sp. nov. and Roseateles terrae sp. nov., in the class Betaproteobacteria, and emended description of the genus Roseateles.</title>
        <authorList>
            <person name="Gomila M."/>
            <person name="Bowien B."/>
            <person name="Falsen E."/>
            <person name="Moore E.R."/>
            <person name="Lalucat J."/>
        </authorList>
    </citation>
    <scope>NUCLEOTIDE SEQUENCE [LARGE SCALE GENOMIC DNA]</scope>
    <source>
        <strain evidence="11 12">CCUG 48205</strain>
    </source>
</reference>
<keyword evidence="5 8" id="KW-1133">Transmembrane helix</keyword>
<feature type="transmembrane region" description="Helical" evidence="8">
    <location>
        <begin position="355"/>
        <end position="372"/>
    </location>
</feature>
<dbReference type="InterPro" id="IPR011014">
    <property type="entry name" value="MscS_channel_TM-2"/>
</dbReference>
<keyword evidence="3" id="KW-1003">Cell membrane</keyword>
<feature type="transmembrane region" description="Helical" evidence="8">
    <location>
        <begin position="421"/>
        <end position="441"/>
    </location>
</feature>
<comment type="subcellular location">
    <subcellularLocation>
        <location evidence="1">Cell membrane</location>
        <topology evidence="1">Multi-pass membrane protein</topology>
    </subcellularLocation>
</comment>
<protein>
    <submittedName>
        <fullName evidence="11">Uncharacterized protein</fullName>
    </submittedName>
</protein>
<evidence type="ECO:0000256" key="6">
    <source>
        <dbReference type="ARBA" id="ARBA00023136"/>
    </source>
</evidence>
<evidence type="ECO:0000256" key="5">
    <source>
        <dbReference type="ARBA" id="ARBA00022989"/>
    </source>
</evidence>
<evidence type="ECO:0000259" key="10">
    <source>
        <dbReference type="Pfam" id="PF12607"/>
    </source>
</evidence>
<evidence type="ECO:0000259" key="9">
    <source>
        <dbReference type="Pfam" id="PF00924"/>
    </source>
</evidence>
<evidence type="ECO:0000256" key="2">
    <source>
        <dbReference type="ARBA" id="ARBA00008017"/>
    </source>
</evidence>
<feature type="domain" description="DUF3772" evidence="10">
    <location>
        <begin position="199"/>
        <end position="260"/>
    </location>
</feature>
<dbReference type="Pfam" id="PF12607">
    <property type="entry name" value="DUF3772"/>
    <property type="match status" value="1"/>
</dbReference>
<dbReference type="InterPro" id="IPR022249">
    <property type="entry name" value="DUF3772"/>
</dbReference>
<evidence type="ECO:0000256" key="3">
    <source>
        <dbReference type="ARBA" id="ARBA00022475"/>
    </source>
</evidence>
<evidence type="ECO:0000313" key="12">
    <source>
        <dbReference type="Proteomes" id="UP000197468"/>
    </source>
</evidence>
<dbReference type="SUPFAM" id="SSF82689">
    <property type="entry name" value="Mechanosensitive channel protein MscS (YggB), C-terminal domain"/>
    <property type="match status" value="1"/>
</dbReference>
<comment type="caution">
    <text evidence="11">The sequence shown here is derived from an EMBL/GenBank/DDBJ whole genome shotgun (WGS) entry which is preliminary data.</text>
</comment>
<feature type="compositionally biased region" description="Basic and acidic residues" evidence="7">
    <location>
        <begin position="1"/>
        <end position="18"/>
    </location>
</feature>
<gene>
    <name evidence="11" type="ORF">CDN99_24300</name>
</gene>
<proteinExistence type="inferred from homology"/>
<sequence>MHADLQRPETDGSADCHCRGPSPATPCPSLAPSADRYRMTARSFRSRRDRVASPTSSPTASTTALPTIWPAWLILPWRLIALLILCIATMAGPAFAQDPPADQVDPAKLLESARKDMEAIRATQDDMLDDAALQALRKRALSAQTRAQEAASALTPELTDVQARLAQLGQPAAGVKESPDVAAQRAQLMRSVSTLDSQIKLARLLAVEAEQAITTASENRRQQLGARLGERAPSVLQPSFWQALAAASTHDLQRAGEFGDGLRALWLAVSPGAWVTLAVAIAALLLVCAGLRRALAHVSVTRVPAGRLRRSLYAMGELSVRTLRPGLAAHALLLTLTSGATPAPPLAAWLDTVEAIVWFGGFVAGLGAALLMPSKPSWRLPPVPDATATRLAWLPRTLAAVVVLGWISSRSAAALDASTPSIWLIDVLATLTFMAVLGTALSRLRGRRPPADAKAPGAAHVADASGHASATGAVGDTDTTAVRPVWLSIVRAAGWLTLGGAGLAMLVGFIPLAMFAMNQVVWGLILLSAAYLLTLLVDDLFMSLLAPAPAAQGAEQKASDRAADAAASGVASAREQAAVLLSGLCRVLIGFLALMLLLAPYGEGPLDLFRRAGRFQEGLSIGELSLRPVMLLQGLMVMLLGFAAVRLLKAWLAKRYMPTTRMDAGMRTSATTLFGYVGMVAVVAATMSAVGVGLERVAWVASALSVGIGFGLQAVVQNFVSGLILLAERPVKVGDWVSLSGVEGDIRRINVRATEIQMGDRSTVIVPNSEFITKIVRNVTYGESLGMVQFKLPLPIATDIDRVKGLVLAAFAAHPGVLTAPGPNVQVDGVDGANLVINATGFVNSPRAAYGVKSDLLFDVLTRLRQEYLLPGQVAPIG</sequence>
<feature type="transmembrane region" description="Helical" evidence="8">
    <location>
        <begin position="578"/>
        <end position="601"/>
    </location>
</feature>
<dbReference type="Proteomes" id="UP000197468">
    <property type="component" value="Unassembled WGS sequence"/>
</dbReference>
<feature type="transmembrane region" description="Helical" evidence="8">
    <location>
        <begin position="520"/>
        <end position="537"/>
    </location>
</feature>
<dbReference type="PANTHER" id="PTHR30347:SF9">
    <property type="entry name" value="MINICONDUCTANCE MECHANOSENSITIVE CHANNEL MSCM"/>
    <property type="match status" value="1"/>
</dbReference>
<keyword evidence="6 8" id="KW-0472">Membrane</keyword>
<dbReference type="SUPFAM" id="SSF50182">
    <property type="entry name" value="Sm-like ribonucleoproteins"/>
    <property type="match status" value="1"/>
</dbReference>
<evidence type="ECO:0000256" key="7">
    <source>
        <dbReference type="SAM" id="MobiDB-lite"/>
    </source>
</evidence>
<dbReference type="InterPro" id="IPR023408">
    <property type="entry name" value="MscS_beta-dom_sf"/>
</dbReference>
<dbReference type="InterPro" id="IPR052702">
    <property type="entry name" value="MscS-like_channel"/>
</dbReference>
<feature type="transmembrane region" description="Helical" evidence="8">
    <location>
        <begin position="272"/>
        <end position="291"/>
    </location>
</feature>